<dbReference type="EMBL" id="KQ235063">
    <property type="protein sequence ID" value="KMZ92845.1"/>
    <property type="molecule type" value="Genomic_DNA"/>
</dbReference>
<evidence type="ECO:0008006" key="4">
    <source>
        <dbReference type="Google" id="ProtNLM"/>
    </source>
</evidence>
<gene>
    <name evidence="2" type="ORF">PVMG_01431</name>
</gene>
<accession>A0A0J9TBJ8</accession>
<dbReference type="AlphaFoldDB" id="A0A0J9TBJ8"/>
<dbReference type="OrthoDB" id="389398at2759"/>
<name>A0A0J9TBJ8_PLAVI</name>
<organism evidence="2 3">
    <name type="scientific">Plasmodium vivax Mauritania I</name>
    <dbReference type="NCBI Taxonomy" id="1035515"/>
    <lineage>
        <taxon>Eukaryota</taxon>
        <taxon>Sar</taxon>
        <taxon>Alveolata</taxon>
        <taxon>Apicomplexa</taxon>
        <taxon>Aconoidasida</taxon>
        <taxon>Haemosporida</taxon>
        <taxon>Plasmodiidae</taxon>
        <taxon>Plasmodium</taxon>
        <taxon>Plasmodium (Plasmodium)</taxon>
    </lineage>
</organism>
<evidence type="ECO:0000313" key="3">
    <source>
        <dbReference type="Proteomes" id="UP000053776"/>
    </source>
</evidence>
<evidence type="ECO:0000313" key="2">
    <source>
        <dbReference type="EMBL" id="KMZ92845.1"/>
    </source>
</evidence>
<reference evidence="2 3" key="1">
    <citation type="submission" date="2011-08" db="EMBL/GenBank/DDBJ databases">
        <title>The Genome Sequence of Plasmodium vivax Mauritania I.</title>
        <authorList>
            <consortium name="The Broad Institute Genome Sequencing Platform"/>
            <consortium name="The Broad Institute Genome Sequencing Center for Infectious Disease"/>
            <person name="Neafsey D."/>
            <person name="Carlton J."/>
            <person name="Barnwell J."/>
            <person name="Collins W."/>
            <person name="Escalante A."/>
            <person name="Mullikin J."/>
            <person name="Saul A."/>
            <person name="Guigo R."/>
            <person name="Camara F."/>
            <person name="Young S.K."/>
            <person name="Zeng Q."/>
            <person name="Gargeya S."/>
            <person name="Fitzgerald M."/>
            <person name="Haas B."/>
            <person name="Abouelleil A."/>
            <person name="Alvarado L."/>
            <person name="Arachchi H.M."/>
            <person name="Berlin A."/>
            <person name="Brown A."/>
            <person name="Chapman S.B."/>
            <person name="Chen Z."/>
            <person name="Dunbar C."/>
            <person name="Freedman E."/>
            <person name="Gearin G."/>
            <person name="Gellesch M."/>
            <person name="Goldberg J."/>
            <person name="Griggs A."/>
            <person name="Gujja S."/>
            <person name="Heiman D."/>
            <person name="Howarth C."/>
            <person name="Larson L."/>
            <person name="Lui A."/>
            <person name="MacDonald P.J.P."/>
            <person name="Montmayeur A."/>
            <person name="Murphy C."/>
            <person name="Neiman D."/>
            <person name="Pearson M."/>
            <person name="Priest M."/>
            <person name="Roberts A."/>
            <person name="Saif S."/>
            <person name="Shea T."/>
            <person name="Shenoy N."/>
            <person name="Sisk P."/>
            <person name="Stolte C."/>
            <person name="Sykes S."/>
            <person name="Wortman J."/>
            <person name="Nusbaum C."/>
            <person name="Birren B."/>
        </authorList>
    </citation>
    <scope>NUCLEOTIDE SEQUENCE [LARGE SCALE GENOMIC DNA]</scope>
    <source>
        <strain evidence="2 3">Mauritania I</strain>
    </source>
</reference>
<protein>
    <recommendedName>
        <fullName evidence="4">VIR protein</fullName>
    </recommendedName>
</protein>
<proteinExistence type="predicted"/>
<sequence>MAGDNSDPRYVAYSNYVDAKTQYNRYTGLYDEKKDLDEILKNINDKRNKLQLPDSFFNKLHKLLRNSTPFYWGNGPNYCRYVNYRLNKEVRDTYHRVNESNFDILHTFVVNFNKKKHNNEKSTCYGHIEYLNDIVYNRMKILYDFYTLYDDLRSSTNLMSDEQCKSLLFNTYMYNEVINDYYNDYPDLYKKISDVKDLIEEKLKKLDKKCEETKAFRKPQKLVEEERKKEQDRIAEEERKKEEQDRLDRLREQTEAQARMKQITDDMQLQHETLQQVSQFREEPEIVRYSEDTKAPGYSPLLKSRGTLDPSVRFTNLEAAIPQPYRDQLEGLDDRQEVNARTEPKNFLGSLGLPDSITGVLGQVDPIPVVGVSGGMGALFLLFRVLKILNFHPYTYNIFT</sequence>
<dbReference type="Proteomes" id="UP000053776">
    <property type="component" value="Unassembled WGS sequence"/>
</dbReference>
<feature type="region of interest" description="Disordered" evidence="1">
    <location>
        <begin position="225"/>
        <end position="248"/>
    </location>
</feature>
<evidence type="ECO:0000256" key="1">
    <source>
        <dbReference type="SAM" id="MobiDB-lite"/>
    </source>
</evidence>